<evidence type="ECO:0000256" key="4">
    <source>
        <dbReference type="SAM" id="MobiDB-lite"/>
    </source>
</evidence>
<keyword evidence="1" id="KW-0479">Metal-binding</keyword>
<dbReference type="Gene3D" id="3.30.160.60">
    <property type="entry name" value="Classic Zinc Finger"/>
    <property type="match status" value="1"/>
</dbReference>
<dbReference type="AlphaFoldDB" id="A0A485L9Z3"/>
<dbReference type="SUPFAM" id="SSF57667">
    <property type="entry name" value="beta-beta-alpha zinc fingers"/>
    <property type="match status" value="1"/>
</dbReference>
<dbReference type="OrthoDB" id="162746at2759"/>
<organism evidence="7 8">
    <name type="scientific">Aphanomyces stellatus</name>
    <dbReference type="NCBI Taxonomy" id="120398"/>
    <lineage>
        <taxon>Eukaryota</taxon>
        <taxon>Sar</taxon>
        <taxon>Stramenopiles</taxon>
        <taxon>Oomycota</taxon>
        <taxon>Saprolegniomycetes</taxon>
        <taxon>Saprolegniales</taxon>
        <taxon>Verrucalvaceae</taxon>
        <taxon>Aphanomyces</taxon>
    </lineage>
</organism>
<reference evidence="7 8" key="1">
    <citation type="submission" date="2019-03" db="EMBL/GenBank/DDBJ databases">
        <authorList>
            <person name="Gaulin E."/>
            <person name="Dumas B."/>
        </authorList>
    </citation>
    <scope>NUCLEOTIDE SEQUENCE [LARGE SCALE GENOMIC DNA]</scope>
    <source>
        <strain evidence="7">CBS 568.67</strain>
    </source>
</reference>
<evidence type="ECO:0000313" key="7">
    <source>
        <dbReference type="EMBL" id="VFT95132.1"/>
    </source>
</evidence>
<evidence type="ECO:0000256" key="1">
    <source>
        <dbReference type="ARBA" id="ARBA00022723"/>
    </source>
</evidence>
<keyword evidence="3" id="KW-0862">Zinc</keyword>
<feature type="domain" description="U1-type" evidence="5">
    <location>
        <begin position="3"/>
        <end position="38"/>
    </location>
</feature>
<evidence type="ECO:0000259" key="5">
    <source>
        <dbReference type="SMART" id="SM00451"/>
    </source>
</evidence>
<dbReference type="InterPro" id="IPR036236">
    <property type="entry name" value="Znf_C2H2_sf"/>
</dbReference>
<dbReference type="Proteomes" id="UP000332933">
    <property type="component" value="Unassembled WGS sequence"/>
</dbReference>
<reference evidence="6" key="2">
    <citation type="submission" date="2019-06" db="EMBL/GenBank/DDBJ databases">
        <title>Genomics analysis of Aphanomyces spp. identifies a new class of oomycete effector associated with host adaptation.</title>
        <authorList>
            <person name="Gaulin E."/>
        </authorList>
    </citation>
    <scope>NUCLEOTIDE SEQUENCE</scope>
    <source>
        <strain evidence="6">CBS 578.67</strain>
    </source>
</reference>
<keyword evidence="8" id="KW-1185">Reference proteome</keyword>
<evidence type="ECO:0000256" key="3">
    <source>
        <dbReference type="ARBA" id="ARBA00022833"/>
    </source>
</evidence>
<feature type="compositionally biased region" description="Low complexity" evidence="4">
    <location>
        <begin position="44"/>
        <end position="57"/>
    </location>
</feature>
<dbReference type="EMBL" id="CAADRA010006410">
    <property type="protein sequence ID" value="VFT95132.1"/>
    <property type="molecule type" value="Genomic_DNA"/>
</dbReference>
<evidence type="ECO:0000313" key="6">
    <source>
        <dbReference type="EMBL" id="KAF0690205.1"/>
    </source>
</evidence>
<dbReference type="EMBL" id="VJMH01006389">
    <property type="protein sequence ID" value="KAF0690205.1"/>
    <property type="molecule type" value="Genomic_DNA"/>
</dbReference>
<gene>
    <name evidence="7" type="primary">Aste57867_18396</name>
    <name evidence="6" type="ORF">As57867_018334</name>
    <name evidence="7" type="ORF">ASTE57867_18396</name>
</gene>
<feature type="region of interest" description="Disordered" evidence="4">
    <location>
        <begin position="42"/>
        <end position="95"/>
    </location>
</feature>
<dbReference type="SMART" id="SM00451">
    <property type="entry name" value="ZnF_U1"/>
    <property type="match status" value="1"/>
</dbReference>
<dbReference type="GO" id="GO:0003676">
    <property type="term" value="F:nucleic acid binding"/>
    <property type="evidence" value="ECO:0007669"/>
    <property type="project" value="InterPro"/>
</dbReference>
<protein>
    <submittedName>
        <fullName evidence="7">Aste57867_18396 protein</fullName>
    </submittedName>
</protein>
<dbReference type="InterPro" id="IPR013085">
    <property type="entry name" value="U1-CZ_Znf_C2H2"/>
</dbReference>
<sequence length="95" mass="10552">MGQTRYTCEYCNKSFTDTSESRRKHNQGRLHKIKVKEWYDHFHSSSSSPSQGAPSSQWIPVATSSDSSSALRLPPSMVPAPPTAFSSPHLLADWG</sequence>
<dbReference type="GO" id="GO:0008270">
    <property type="term" value="F:zinc ion binding"/>
    <property type="evidence" value="ECO:0007669"/>
    <property type="project" value="UniProtKB-KW"/>
</dbReference>
<name>A0A485L9Z3_9STRA</name>
<accession>A0A485L9Z3</accession>
<evidence type="ECO:0000256" key="2">
    <source>
        <dbReference type="ARBA" id="ARBA00022771"/>
    </source>
</evidence>
<keyword evidence="2" id="KW-0863">Zinc-finger</keyword>
<dbReference type="InterPro" id="IPR003604">
    <property type="entry name" value="Matrin/U1-like-C_Znf_C2H2"/>
</dbReference>
<dbReference type="Pfam" id="PF06220">
    <property type="entry name" value="zf-U1"/>
    <property type="match status" value="1"/>
</dbReference>
<evidence type="ECO:0000313" key="8">
    <source>
        <dbReference type="Proteomes" id="UP000332933"/>
    </source>
</evidence>
<proteinExistence type="predicted"/>